<dbReference type="Proteomes" id="UP000481852">
    <property type="component" value="Unassembled WGS sequence"/>
</dbReference>
<keyword evidence="3" id="KW-1185">Reference proteome</keyword>
<dbReference type="InterPro" id="IPR001466">
    <property type="entry name" value="Beta-lactam-related"/>
</dbReference>
<dbReference type="Gene3D" id="3.40.710.10">
    <property type="entry name" value="DD-peptidase/beta-lactamase superfamily"/>
    <property type="match status" value="1"/>
</dbReference>
<evidence type="ECO:0000313" key="3">
    <source>
        <dbReference type="Proteomes" id="UP000481852"/>
    </source>
</evidence>
<dbReference type="Pfam" id="PF00144">
    <property type="entry name" value="Beta-lactamase"/>
    <property type="match status" value="1"/>
</dbReference>
<dbReference type="RefSeq" id="WP_154523148.1">
    <property type="nucleotide sequence ID" value="NZ_VULZ01000002.1"/>
</dbReference>
<gene>
    <name evidence="2" type="ORF">FYJ35_03380</name>
</gene>
<name>A0A6L5X169_9FIRM</name>
<evidence type="ECO:0000259" key="1">
    <source>
        <dbReference type="Pfam" id="PF00144"/>
    </source>
</evidence>
<dbReference type="GO" id="GO:0016787">
    <property type="term" value="F:hydrolase activity"/>
    <property type="evidence" value="ECO:0007669"/>
    <property type="project" value="UniProtKB-KW"/>
</dbReference>
<reference evidence="2 3" key="1">
    <citation type="submission" date="2019-08" db="EMBL/GenBank/DDBJ databases">
        <title>In-depth cultivation of the pig gut microbiome towards novel bacterial diversity and tailored functional studies.</title>
        <authorList>
            <person name="Wylensek D."/>
            <person name="Hitch T.C.A."/>
            <person name="Clavel T."/>
        </authorList>
    </citation>
    <scope>NUCLEOTIDE SEQUENCE [LARGE SCALE GENOMIC DNA]</scope>
    <source>
        <strain evidence="2 3">Oil+RF-744-WCA-WT-11</strain>
    </source>
</reference>
<sequence length="297" mass="33446">MSIIDLSGFCRKAEENHVLGVVIQQHGKEIARQLWDAARRRDVYSVSKSFTSVAVGIAQREGLLSLDEKLTDAFKEDLPDFVSPHLEKATVRDLLTMCLGQEKPFLMGADRPFYPETDWVKLALAQSWVCDPDTTFLYNNAGPYLAGMLVQRRSGCDLIHYLMPRLFAPLGIHLPTWEMDPLGNSYGAGGLFLNIDELAKFGQLLLQDGRWNGRQLIPADWVHEAGRKQVDNGEDGYGYLFWMGPHGSFRADGKYGQFVIVMKDMDAVVTIMSESHTERNILNAVFEELYPQLEAAD</sequence>
<dbReference type="EMBL" id="VULZ01000002">
    <property type="protein sequence ID" value="MSS14091.1"/>
    <property type="molecule type" value="Genomic_DNA"/>
</dbReference>
<organism evidence="2 3">
    <name type="scientific">Porcincola intestinalis</name>
    <dbReference type="NCBI Taxonomy" id="2606632"/>
    <lineage>
        <taxon>Bacteria</taxon>
        <taxon>Bacillati</taxon>
        <taxon>Bacillota</taxon>
        <taxon>Clostridia</taxon>
        <taxon>Lachnospirales</taxon>
        <taxon>Lachnospiraceae</taxon>
        <taxon>Porcincola</taxon>
    </lineage>
</organism>
<feature type="domain" description="Beta-lactamase-related" evidence="1">
    <location>
        <begin position="21"/>
        <end position="277"/>
    </location>
</feature>
<dbReference type="InterPro" id="IPR050789">
    <property type="entry name" value="Diverse_Enzym_Activities"/>
</dbReference>
<accession>A0A6L5X169</accession>
<dbReference type="InterPro" id="IPR012338">
    <property type="entry name" value="Beta-lactam/transpept-like"/>
</dbReference>
<proteinExistence type="predicted"/>
<dbReference type="PANTHER" id="PTHR43283:SF7">
    <property type="entry name" value="BETA-LACTAMASE-RELATED DOMAIN-CONTAINING PROTEIN"/>
    <property type="match status" value="1"/>
</dbReference>
<comment type="caution">
    <text evidence="2">The sequence shown here is derived from an EMBL/GenBank/DDBJ whole genome shotgun (WGS) entry which is preliminary data.</text>
</comment>
<keyword evidence="2" id="KW-0378">Hydrolase</keyword>
<dbReference type="PANTHER" id="PTHR43283">
    <property type="entry name" value="BETA-LACTAMASE-RELATED"/>
    <property type="match status" value="1"/>
</dbReference>
<dbReference type="SUPFAM" id="SSF56601">
    <property type="entry name" value="beta-lactamase/transpeptidase-like"/>
    <property type="match status" value="1"/>
</dbReference>
<protein>
    <submittedName>
        <fullName evidence="2">Serine hydrolase</fullName>
    </submittedName>
</protein>
<evidence type="ECO:0000313" key="2">
    <source>
        <dbReference type="EMBL" id="MSS14091.1"/>
    </source>
</evidence>
<dbReference type="AlphaFoldDB" id="A0A6L5X169"/>